<dbReference type="PRINTS" id="PR00019">
    <property type="entry name" value="LEURICHRPT"/>
</dbReference>
<evidence type="ECO:0000256" key="7">
    <source>
        <dbReference type="ARBA" id="ARBA00023136"/>
    </source>
</evidence>
<evidence type="ECO:0000313" key="8">
    <source>
        <dbReference type="EMBL" id="VAH21422.1"/>
    </source>
</evidence>
<dbReference type="AlphaFoldDB" id="A0A9R0VB25"/>
<sequence>MMTIRDKYHMKKNWMGDPCAPTNYAWKGLHCSYAVSTPPTITGLNLSSSGLSGNISSSFASLKRLQYLDLSHNNLTGSIPDALSQLSLLTLLDLTGNQLGGSIPSGLLRRTQDESLTLRFVPGTF</sequence>
<dbReference type="SUPFAM" id="SSF52058">
    <property type="entry name" value="L domain-like"/>
    <property type="match status" value="1"/>
</dbReference>
<dbReference type="FunFam" id="3.80.10.10:FF:000129">
    <property type="entry name" value="Leucine-rich repeat receptor-like kinase"/>
    <property type="match status" value="1"/>
</dbReference>
<dbReference type="EMBL" id="LT934112">
    <property type="protein sequence ID" value="VAH21422.1"/>
    <property type="molecule type" value="Genomic_DNA"/>
</dbReference>
<keyword evidence="3" id="KW-0812">Transmembrane</keyword>
<dbReference type="Gramene" id="TRITD1Bv1G189880.2">
    <property type="protein sequence ID" value="TRITD1Bv1G189880.2"/>
    <property type="gene ID" value="TRITD1Bv1G189880"/>
</dbReference>
<accession>A0A9R0VB25</accession>
<evidence type="ECO:0000256" key="2">
    <source>
        <dbReference type="ARBA" id="ARBA00022614"/>
    </source>
</evidence>
<name>A0A9R0VB25_TRITD</name>
<organism evidence="8 9">
    <name type="scientific">Triticum turgidum subsp. durum</name>
    <name type="common">Durum wheat</name>
    <name type="synonym">Triticum durum</name>
    <dbReference type="NCBI Taxonomy" id="4567"/>
    <lineage>
        <taxon>Eukaryota</taxon>
        <taxon>Viridiplantae</taxon>
        <taxon>Streptophyta</taxon>
        <taxon>Embryophyta</taxon>
        <taxon>Tracheophyta</taxon>
        <taxon>Spermatophyta</taxon>
        <taxon>Magnoliopsida</taxon>
        <taxon>Liliopsida</taxon>
        <taxon>Poales</taxon>
        <taxon>Poaceae</taxon>
        <taxon>BOP clade</taxon>
        <taxon>Pooideae</taxon>
        <taxon>Triticodae</taxon>
        <taxon>Triticeae</taxon>
        <taxon>Triticinae</taxon>
        <taxon>Triticum</taxon>
    </lineage>
</organism>
<keyword evidence="4" id="KW-0732">Signal</keyword>
<keyword evidence="7" id="KW-0472">Membrane</keyword>
<keyword evidence="6" id="KW-1133">Transmembrane helix</keyword>
<proteinExistence type="predicted"/>
<evidence type="ECO:0000256" key="6">
    <source>
        <dbReference type="ARBA" id="ARBA00022989"/>
    </source>
</evidence>
<dbReference type="PANTHER" id="PTHR45631">
    <property type="entry name" value="OS07G0107800 PROTEIN-RELATED"/>
    <property type="match status" value="1"/>
</dbReference>
<dbReference type="InterPro" id="IPR001611">
    <property type="entry name" value="Leu-rich_rpt"/>
</dbReference>
<keyword evidence="5" id="KW-0677">Repeat</keyword>
<evidence type="ECO:0000256" key="3">
    <source>
        <dbReference type="ARBA" id="ARBA00022692"/>
    </source>
</evidence>
<keyword evidence="2" id="KW-0433">Leucine-rich repeat</keyword>
<protein>
    <recommendedName>
        <fullName evidence="10">Leucine-rich repeat-containing N-terminal plant-type domain-containing protein</fullName>
    </recommendedName>
</protein>
<dbReference type="Pfam" id="PF13855">
    <property type="entry name" value="LRR_8"/>
    <property type="match status" value="1"/>
</dbReference>
<dbReference type="PROSITE" id="PS51450">
    <property type="entry name" value="LRR"/>
    <property type="match status" value="1"/>
</dbReference>
<evidence type="ECO:0008006" key="10">
    <source>
        <dbReference type="Google" id="ProtNLM"/>
    </source>
</evidence>
<gene>
    <name evidence="8" type="ORF">TRITD_1Bv1G189880</name>
</gene>
<evidence type="ECO:0000256" key="1">
    <source>
        <dbReference type="ARBA" id="ARBA00004167"/>
    </source>
</evidence>
<dbReference type="Gene3D" id="3.80.10.10">
    <property type="entry name" value="Ribonuclease Inhibitor"/>
    <property type="match status" value="1"/>
</dbReference>
<keyword evidence="9" id="KW-1185">Reference proteome</keyword>
<dbReference type="Proteomes" id="UP000324705">
    <property type="component" value="Chromosome 1B"/>
</dbReference>
<dbReference type="PANTHER" id="PTHR45631:SF31">
    <property type="entry name" value="PROTEIN KINASE DOMAIN-CONTAINING PROTEIN"/>
    <property type="match status" value="1"/>
</dbReference>
<evidence type="ECO:0000313" key="9">
    <source>
        <dbReference type="Proteomes" id="UP000324705"/>
    </source>
</evidence>
<dbReference type="InterPro" id="IPR032675">
    <property type="entry name" value="LRR_dom_sf"/>
</dbReference>
<reference evidence="8 9" key="1">
    <citation type="submission" date="2017-09" db="EMBL/GenBank/DDBJ databases">
        <authorList>
            <consortium name="International Durum Wheat Genome Sequencing Consortium (IDWGSC)"/>
            <person name="Milanesi L."/>
        </authorList>
    </citation>
    <scope>NUCLEOTIDE SEQUENCE [LARGE SCALE GENOMIC DNA]</scope>
    <source>
        <strain evidence="9">cv. Svevo</strain>
    </source>
</reference>
<evidence type="ECO:0000256" key="5">
    <source>
        <dbReference type="ARBA" id="ARBA00022737"/>
    </source>
</evidence>
<comment type="subcellular location">
    <subcellularLocation>
        <location evidence="1">Membrane</location>
        <topology evidence="1">Single-pass membrane protein</topology>
    </subcellularLocation>
</comment>
<evidence type="ECO:0000256" key="4">
    <source>
        <dbReference type="ARBA" id="ARBA00022729"/>
    </source>
</evidence>
<dbReference type="GO" id="GO:0016020">
    <property type="term" value="C:membrane"/>
    <property type="evidence" value="ECO:0007669"/>
    <property type="project" value="UniProtKB-SubCell"/>
</dbReference>